<keyword evidence="1" id="KW-1133">Transmembrane helix</keyword>
<dbReference type="EMBL" id="CP117884">
    <property type="protein sequence ID" value="WDF82602.1"/>
    <property type="molecule type" value="Genomic_DNA"/>
</dbReference>
<dbReference type="Proteomes" id="UP001220377">
    <property type="component" value="Chromosome"/>
</dbReference>
<protein>
    <submittedName>
        <fullName evidence="2">DUF202 domain-containing protein</fullName>
    </submittedName>
</protein>
<accession>A0ABY7WQY7</accession>
<organism evidence="2 3">
    <name type="scientific">Lacticaseibacillus pabuli</name>
    <dbReference type="NCBI Taxonomy" id="3025672"/>
    <lineage>
        <taxon>Bacteria</taxon>
        <taxon>Bacillati</taxon>
        <taxon>Bacillota</taxon>
        <taxon>Bacilli</taxon>
        <taxon>Lactobacillales</taxon>
        <taxon>Lactobacillaceae</taxon>
        <taxon>Lacticaseibacillus</taxon>
    </lineage>
</organism>
<keyword evidence="1" id="KW-0812">Transmembrane</keyword>
<proteinExistence type="predicted"/>
<feature type="transmembrane region" description="Helical" evidence="1">
    <location>
        <begin position="26"/>
        <end position="45"/>
    </location>
</feature>
<feature type="transmembrane region" description="Helical" evidence="1">
    <location>
        <begin position="51"/>
        <end position="72"/>
    </location>
</feature>
<sequence>MTIDEMREGYEKEVAYQKHMLRNLGYWFQLFTIISGCGLVLIYFFHGKTLWLTIMGWVFFVIGGLGMFMFGYTGWRGQKNVQAVVADYEAKINHLQKQARKAVK</sequence>
<evidence type="ECO:0000256" key="1">
    <source>
        <dbReference type="SAM" id="Phobius"/>
    </source>
</evidence>
<keyword evidence="1" id="KW-0472">Membrane</keyword>
<keyword evidence="3" id="KW-1185">Reference proteome</keyword>
<dbReference type="RefSeq" id="WP_274260179.1">
    <property type="nucleotide sequence ID" value="NZ_CP117884.1"/>
</dbReference>
<name>A0ABY7WQY7_9LACO</name>
<reference evidence="2 3" key="1">
    <citation type="submission" date="2023-02" db="EMBL/GenBank/DDBJ databases">
        <title>Genome sequence of Lacticaseibacillus sp. KACC 23028.</title>
        <authorList>
            <person name="Kim S."/>
            <person name="Heo J."/>
            <person name="Kwon S.-W."/>
        </authorList>
    </citation>
    <scope>NUCLEOTIDE SEQUENCE [LARGE SCALE GENOMIC DNA]</scope>
    <source>
        <strain evidence="2 3">KACC 23028</strain>
    </source>
</reference>
<gene>
    <name evidence="2" type="ORF">PQ472_12020</name>
</gene>
<evidence type="ECO:0000313" key="2">
    <source>
        <dbReference type="EMBL" id="WDF82602.1"/>
    </source>
</evidence>
<evidence type="ECO:0000313" key="3">
    <source>
        <dbReference type="Proteomes" id="UP001220377"/>
    </source>
</evidence>